<reference evidence="6" key="2">
    <citation type="submission" date="2017-02" db="EMBL/GenBank/DDBJ databases">
        <title>Sunflower complete genome.</title>
        <authorList>
            <person name="Langlade N."/>
            <person name="Munos S."/>
        </authorList>
    </citation>
    <scope>NUCLEOTIDE SEQUENCE [LARGE SCALE GENOMIC DNA]</scope>
    <source>
        <tissue evidence="6">Leaves</tissue>
    </source>
</reference>
<dbReference type="PANTHER" id="PTHR21162:SF0">
    <property type="entry name" value="P53 AND DNA DAMAGE-REGULATED PROTEIN 1"/>
    <property type="match status" value="1"/>
</dbReference>
<evidence type="ECO:0000313" key="5">
    <source>
        <dbReference type="EMBL" id="KAF5771789.1"/>
    </source>
</evidence>
<protein>
    <submittedName>
        <fullName evidence="5 6">P53 and DNA damage-regulated protein</fullName>
    </submittedName>
</protein>
<keyword evidence="4" id="KW-1133">Transmembrane helix</keyword>
<evidence type="ECO:0000313" key="7">
    <source>
        <dbReference type="Proteomes" id="UP000215914"/>
    </source>
</evidence>
<evidence type="ECO:0000256" key="4">
    <source>
        <dbReference type="SAM" id="Phobius"/>
    </source>
</evidence>
<proteinExistence type="predicted"/>
<dbReference type="AlphaFoldDB" id="A0A251SNH8"/>
<dbReference type="InParanoid" id="A0A251SNH8"/>
<reference evidence="5 7" key="1">
    <citation type="journal article" date="2017" name="Nature">
        <title>The sunflower genome provides insights into oil metabolism, flowering and Asterid evolution.</title>
        <authorList>
            <person name="Badouin H."/>
            <person name="Gouzy J."/>
            <person name="Grassa C.J."/>
            <person name="Murat F."/>
            <person name="Staton S.E."/>
            <person name="Cottret L."/>
            <person name="Lelandais-Briere C."/>
            <person name="Owens G.L."/>
            <person name="Carrere S."/>
            <person name="Mayjonade B."/>
            <person name="Legrand L."/>
            <person name="Gill N."/>
            <person name="Kane N.C."/>
            <person name="Bowers J.E."/>
            <person name="Hubner S."/>
            <person name="Bellec A."/>
            <person name="Berard A."/>
            <person name="Berges H."/>
            <person name="Blanchet N."/>
            <person name="Boniface M.C."/>
            <person name="Brunel D."/>
            <person name="Catrice O."/>
            <person name="Chaidir N."/>
            <person name="Claudel C."/>
            <person name="Donnadieu C."/>
            <person name="Faraut T."/>
            <person name="Fievet G."/>
            <person name="Helmstetter N."/>
            <person name="King M."/>
            <person name="Knapp S.J."/>
            <person name="Lai Z."/>
            <person name="Le Paslier M.C."/>
            <person name="Lippi Y."/>
            <person name="Lorenzon L."/>
            <person name="Mandel J.R."/>
            <person name="Marage G."/>
            <person name="Marchand G."/>
            <person name="Marquand E."/>
            <person name="Bret-Mestries E."/>
            <person name="Morien E."/>
            <person name="Nambeesan S."/>
            <person name="Nguyen T."/>
            <person name="Pegot-Espagnet P."/>
            <person name="Pouilly N."/>
            <person name="Raftis F."/>
            <person name="Sallet E."/>
            <person name="Schiex T."/>
            <person name="Thomas J."/>
            <person name="Vandecasteele C."/>
            <person name="Vares D."/>
            <person name="Vear F."/>
            <person name="Vautrin S."/>
            <person name="Crespi M."/>
            <person name="Mangin B."/>
            <person name="Burke J.M."/>
            <person name="Salse J."/>
            <person name="Munos S."/>
            <person name="Vincourt P."/>
            <person name="Rieseberg L.H."/>
            <person name="Langlade N.B."/>
        </authorList>
    </citation>
    <scope>NUCLEOTIDE SEQUENCE [LARGE SCALE GENOMIC DNA]</scope>
    <source>
        <strain evidence="7">cv. SF193</strain>
        <tissue evidence="5">Leaves</tissue>
    </source>
</reference>
<sequence length="134" mass="15609">MRNGKRETLSTLKKLMPLVMEVFATCGNHESKEKPWMMFSGTDIFARVPFHATHIILEKDQTKLDYDVKKLQDYVKEKSFLISEQGVLADKICSRVLKSMITLQDKPKGVFSIIVDLFWIIYVKHKMVFIILNI</sequence>
<evidence type="ECO:0000313" key="6">
    <source>
        <dbReference type="EMBL" id="OTG00380.1"/>
    </source>
</evidence>
<comment type="subcellular location">
    <subcellularLocation>
        <location evidence="1">Cytoplasm</location>
    </subcellularLocation>
</comment>
<accession>A0A251SNH8</accession>
<dbReference type="Proteomes" id="UP000215914">
    <property type="component" value="Chromosome 13"/>
</dbReference>
<reference evidence="5" key="3">
    <citation type="submission" date="2020-06" db="EMBL/GenBank/DDBJ databases">
        <title>Helianthus annuus Genome sequencing and assembly Release 2.</title>
        <authorList>
            <person name="Gouzy J."/>
            <person name="Langlade N."/>
            <person name="Munos S."/>
        </authorList>
    </citation>
    <scope>NUCLEOTIDE SEQUENCE</scope>
    <source>
        <tissue evidence="5">Leaves</tissue>
    </source>
</reference>
<gene>
    <name evidence="6" type="ORF">HannXRQ_Chr13g0390291</name>
    <name evidence="5" type="ORF">HanXRQr2_Chr13g0569001</name>
</gene>
<dbReference type="PANTHER" id="PTHR21162">
    <property type="entry name" value="P53 AND DNA DAMAGE-REGULATED PROTEIN"/>
    <property type="match status" value="1"/>
</dbReference>
<keyword evidence="4" id="KW-0472">Membrane</keyword>
<keyword evidence="3" id="KW-0143">Chaperone</keyword>
<keyword evidence="7" id="KW-1185">Reference proteome</keyword>
<keyword evidence="2" id="KW-0963">Cytoplasm</keyword>
<dbReference type="InterPro" id="IPR030482">
    <property type="entry name" value="PDRG1"/>
</dbReference>
<dbReference type="EMBL" id="MNCJ02000328">
    <property type="protein sequence ID" value="KAF5771789.1"/>
    <property type="molecule type" value="Genomic_DNA"/>
</dbReference>
<evidence type="ECO:0000256" key="3">
    <source>
        <dbReference type="ARBA" id="ARBA00023186"/>
    </source>
</evidence>
<organism evidence="6 7">
    <name type="scientific">Helianthus annuus</name>
    <name type="common">Common sunflower</name>
    <dbReference type="NCBI Taxonomy" id="4232"/>
    <lineage>
        <taxon>Eukaryota</taxon>
        <taxon>Viridiplantae</taxon>
        <taxon>Streptophyta</taxon>
        <taxon>Embryophyta</taxon>
        <taxon>Tracheophyta</taxon>
        <taxon>Spermatophyta</taxon>
        <taxon>Magnoliopsida</taxon>
        <taxon>eudicotyledons</taxon>
        <taxon>Gunneridae</taxon>
        <taxon>Pentapetalae</taxon>
        <taxon>asterids</taxon>
        <taxon>campanulids</taxon>
        <taxon>Asterales</taxon>
        <taxon>Asteraceae</taxon>
        <taxon>Asteroideae</taxon>
        <taxon>Heliantheae alliance</taxon>
        <taxon>Heliantheae</taxon>
        <taxon>Helianthus</taxon>
    </lineage>
</organism>
<dbReference type="Gramene" id="mRNA:HanXRQr2_Chr13g0569001">
    <property type="protein sequence ID" value="mRNA:HanXRQr2_Chr13g0569001"/>
    <property type="gene ID" value="HanXRQr2_Chr13g0569001"/>
</dbReference>
<evidence type="ECO:0000256" key="1">
    <source>
        <dbReference type="ARBA" id="ARBA00004496"/>
    </source>
</evidence>
<evidence type="ECO:0000256" key="2">
    <source>
        <dbReference type="ARBA" id="ARBA00022490"/>
    </source>
</evidence>
<dbReference type="GO" id="GO:0005737">
    <property type="term" value="C:cytoplasm"/>
    <property type="evidence" value="ECO:0007669"/>
    <property type="project" value="UniProtKB-SubCell"/>
</dbReference>
<keyword evidence="4" id="KW-0812">Transmembrane</keyword>
<feature type="transmembrane region" description="Helical" evidence="4">
    <location>
        <begin position="110"/>
        <end position="132"/>
    </location>
</feature>
<dbReference type="EMBL" id="CM007902">
    <property type="protein sequence ID" value="OTG00380.1"/>
    <property type="molecule type" value="Genomic_DNA"/>
</dbReference>
<name>A0A251SNH8_HELAN</name>